<proteinExistence type="predicted"/>
<protein>
    <submittedName>
        <fullName evidence="2">Uncharacterized protein</fullName>
    </submittedName>
</protein>
<keyword evidence="1" id="KW-0812">Transmembrane</keyword>
<feature type="transmembrane region" description="Helical" evidence="1">
    <location>
        <begin position="104"/>
        <end position="122"/>
    </location>
</feature>
<dbReference type="Proteomes" id="UP000184310">
    <property type="component" value="Unassembled WGS sequence"/>
</dbReference>
<sequence>MKKAAYQIGYLGAKLQLLRDLYLFFLNYAYQTEDKTKCFYMVVFDLLIFLLLKILDFDKKKSCMILFSFSILALFIVELINSISFNTISLIEVLKKSVEYTRDGAFWVPLMLILISSIIFFFNTKDENIVQLN</sequence>
<gene>
    <name evidence="2" type="ORF">SAMN02745163_03562</name>
</gene>
<evidence type="ECO:0000313" key="3">
    <source>
        <dbReference type="Proteomes" id="UP000184310"/>
    </source>
</evidence>
<reference evidence="2 3" key="1">
    <citation type="submission" date="2016-11" db="EMBL/GenBank/DDBJ databases">
        <authorList>
            <person name="Jaros S."/>
            <person name="Januszkiewicz K."/>
            <person name="Wedrychowicz H."/>
        </authorList>
    </citation>
    <scope>NUCLEOTIDE SEQUENCE [LARGE SCALE GENOMIC DNA]</scope>
    <source>
        <strain evidence="2 3">DSM 21758</strain>
    </source>
</reference>
<evidence type="ECO:0000256" key="1">
    <source>
        <dbReference type="SAM" id="Phobius"/>
    </source>
</evidence>
<organism evidence="2 3">
    <name type="scientific">Clostridium cavendishii DSM 21758</name>
    <dbReference type="NCBI Taxonomy" id="1121302"/>
    <lineage>
        <taxon>Bacteria</taxon>
        <taxon>Bacillati</taxon>
        <taxon>Bacillota</taxon>
        <taxon>Clostridia</taxon>
        <taxon>Eubacteriales</taxon>
        <taxon>Clostridiaceae</taxon>
        <taxon>Clostridium</taxon>
    </lineage>
</organism>
<dbReference type="RefSeq" id="WP_072991073.1">
    <property type="nucleotide sequence ID" value="NZ_FQZB01000015.1"/>
</dbReference>
<accession>A0A1M6R7D6</accession>
<evidence type="ECO:0000313" key="2">
    <source>
        <dbReference type="EMBL" id="SHK28364.1"/>
    </source>
</evidence>
<dbReference type="EMBL" id="FQZB01000015">
    <property type="protein sequence ID" value="SHK28364.1"/>
    <property type="molecule type" value="Genomic_DNA"/>
</dbReference>
<keyword evidence="1" id="KW-0472">Membrane</keyword>
<keyword evidence="1" id="KW-1133">Transmembrane helix</keyword>
<keyword evidence="3" id="KW-1185">Reference proteome</keyword>
<dbReference type="AlphaFoldDB" id="A0A1M6R7D6"/>
<feature type="transmembrane region" description="Helical" evidence="1">
    <location>
        <begin position="64"/>
        <end position="84"/>
    </location>
</feature>
<name>A0A1M6R7D6_9CLOT</name>